<proteinExistence type="predicted"/>
<evidence type="ECO:0000256" key="1">
    <source>
        <dbReference type="SAM" id="SignalP"/>
    </source>
</evidence>
<sequence>MIERAAVSRQRGSAPLYGLAMALAFVPAAHAACTTELGHGWPPAVGNYGQAVETLFVGKAQPMLSLVTLPKGGVETGVALLPGTQDQAWTLRFSKADKRVYTWNNSARGGGVELRVDQEPDQYQVAIPAALAQRLVRSWRSALDSGVPAERKAPITDGEVLSFQVDGERYSGPRWECGAGKLMMKQVALLIEASDTKEKKLDRRWQDLDESLDELQQLLAGTAG</sequence>
<dbReference type="EMBL" id="CP115543">
    <property type="protein sequence ID" value="WNH48250.1"/>
    <property type="molecule type" value="Genomic_DNA"/>
</dbReference>
<evidence type="ECO:0000313" key="2">
    <source>
        <dbReference type="EMBL" id="WNH48250.1"/>
    </source>
</evidence>
<feature type="chain" id="PRO_5046762996" evidence="1">
    <location>
        <begin position="32"/>
        <end position="224"/>
    </location>
</feature>
<accession>A0ABY9YBM6</accession>
<reference evidence="2 3" key="1">
    <citation type="submission" date="2022-12" db="EMBL/GenBank/DDBJ databases">
        <title>Two new species, Stenotrophomonas aracearum and Stenotrophomonas oahuensis, isolated from Anthurium (Araceae family) in Hawaii.</title>
        <authorList>
            <person name="Chunag S.C."/>
            <person name="Dobhal S."/>
            <person name="Alvarez A."/>
            <person name="Arif M."/>
        </authorList>
    </citation>
    <scope>NUCLEOTIDE SEQUENCE [LARGE SCALE GENOMIC DNA]</scope>
    <source>
        <strain evidence="2 3">A5588</strain>
    </source>
</reference>
<organism evidence="2 3">
    <name type="scientific">Stenotrophomonas aracearum</name>
    <dbReference type="NCBI Taxonomy" id="3003272"/>
    <lineage>
        <taxon>Bacteria</taxon>
        <taxon>Pseudomonadati</taxon>
        <taxon>Pseudomonadota</taxon>
        <taxon>Gammaproteobacteria</taxon>
        <taxon>Lysobacterales</taxon>
        <taxon>Lysobacteraceae</taxon>
        <taxon>Stenotrophomonas</taxon>
    </lineage>
</organism>
<protein>
    <submittedName>
        <fullName evidence="2">Uncharacterized protein</fullName>
    </submittedName>
</protein>
<dbReference type="Proteomes" id="UP001305421">
    <property type="component" value="Chromosome"/>
</dbReference>
<evidence type="ECO:0000313" key="3">
    <source>
        <dbReference type="Proteomes" id="UP001305421"/>
    </source>
</evidence>
<name>A0ABY9YBM6_9GAMM</name>
<keyword evidence="1" id="KW-0732">Signal</keyword>
<gene>
    <name evidence="2" type="ORF">PDM28_16490</name>
</gene>
<feature type="signal peptide" evidence="1">
    <location>
        <begin position="1"/>
        <end position="31"/>
    </location>
</feature>
<keyword evidence="3" id="KW-1185">Reference proteome</keyword>